<name>A0A1M6HF53_9FLAO</name>
<dbReference type="Proteomes" id="UP000184488">
    <property type="component" value="Unassembled WGS sequence"/>
</dbReference>
<dbReference type="RefSeq" id="WP_073312286.1">
    <property type="nucleotide sequence ID" value="NZ_FQZI01000009.1"/>
</dbReference>
<dbReference type="AlphaFoldDB" id="A0A1M6HF53"/>
<accession>A0A1M6HF53</accession>
<organism evidence="1 2">
    <name type="scientific">Flavobacterium terrae</name>
    <dbReference type="NCBI Taxonomy" id="415425"/>
    <lineage>
        <taxon>Bacteria</taxon>
        <taxon>Pseudomonadati</taxon>
        <taxon>Bacteroidota</taxon>
        <taxon>Flavobacteriia</taxon>
        <taxon>Flavobacteriales</taxon>
        <taxon>Flavobacteriaceae</taxon>
        <taxon>Flavobacterium</taxon>
    </lineage>
</organism>
<keyword evidence="2" id="KW-1185">Reference proteome</keyword>
<evidence type="ECO:0000313" key="1">
    <source>
        <dbReference type="EMBL" id="SHJ20817.1"/>
    </source>
</evidence>
<protein>
    <submittedName>
        <fullName evidence="1">Uncharacterized protein</fullName>
    </submittedName>
</protein>
<reference evidence="2" key="1">
    <citation type="submission" date="2016-11" db="EMBL/GenBank/DDBJ databases">
        <authorList>
            <person name="Varghese N."/>
            <person name="Submissions S."/>
        </authorList>
    </citation>
    <scope>NUCLEOTIDE SEQUENCE [LARGE SCALE GENOMIC DNA]</scope>
    <source>
        <strain evidence="2">DSM 18829</strain>
    </source>
</reference>
<dbReference type="EMBL" id="FQZI01000009">
    <property type="protein sequence ID" value="SHJ20817.1"/>
    <property type="molecule type" value="Genomic_DNA"/>
</dbReference>
<sequence length="213" mass="25198">MFSSFRNSIVSFSITLGLIFFALTDCKGQPSYRVGFYFKLFDSQGKSVSYDKFCEEYKMLGELDRNDETSCHNENLPKEYTYNNKTKFFNGSGMVVYNDLLRKFIHEKDTMTLILITNEGRSQPYKINSLFIKPGKYVITEHNLKSINFKKAEVDYYNYLLHWVLGIKKQIANYRDSEAYLELCKLKRKYNISIEDYDEKKIKDLLKKKQITN</sequence>
<dbReference type="STRING" id="415425.SAMN05444363_2999"/>
<proteinExistence type="predicted"/>
<gene>
    <name evidence="1" type="ORF">SAMN05444363_2999</name>
</gene>
<evidence type="ECO:0000313" key="2">
    <source>
        <dbReference type="Proteomes" id="UP000184488"/>
    </source>
</evidence>
<dbReference type="OrthoDB" id="1680202at2"/>